<keyword evidence="1" id="KW-0863">Zinc-finger</keyword>
<dbReference type="Proteomes" id="UP000236161">
    <property type="component" value="Unassembled WGS sequence"/>
</dbReference>
<dbReference type="InterPro" id="IPR013087">
    <property type="entry name" value="Znf_C2H2_type"/>
</dbReference>
<dbReference type="PANTHER" id="PTHR47593:SF8">
    <property type="entry name" value="OS12G0581900 PROTEIN"/>
    <property type="match status" value="1"/>
</dbReference>
<evidence type="ECO:0000256" key="2">
    <source>
        <dbReference type="SAM" id="MobiDB-lite"/>
    </source>
</evidence>
<dbReference type="PROSITE" id="PS00028">
    <property type="entry name" value="ZINC_FINGER_C2H2_1"/>
    <property type="match status" value="1"/>
</dbReference>
<dbReference type="AlphaFoldDB" id="A0A2I0APF0"/>
<evidence type="ECO:0000313" key="5">
    <source>
        <dbReference type="Proteomes" id="UP000236161"/>
    </source>
</evidence>
<feature type="compositionally biased region" description="Polar residues" evidence="2">
    <location>
        <begin position="105"/>
        <end position="117"/>
    </location>
</feature>
<organism evidence="4 5">
    <name type="scientific">Apostasia shenzhenica</name>
    <dbReference type="NCBI Taxonomy" id="1088818"/>
    <lineage>
        <taxon>Eukaryota</taxon>
        <taxon>Viridiplantae</taxon>
        <taxon>Streptophyta</taxon>
        <taxon>Embryophyta</taxon>
        <taxon>Tracheophyta</taxon>
        <taxon>Spermatophyta</taxon>
        <taxon>Magnoliopsida</taxon>
        <taxon>Liliopsida</taxon>
        <taxon>Asparagales</taxon>
        <taxon>Orchidaceae</taxon>
        <taxon>Apostasioideae</taxon>
        <taxon>Apostasia</taxon>
    </lineage>
</organism>
<reference evidence="4 5" key="1">
    <citation type="journal article" date="2017" name="Nature">
        <title>The Apostasia genome and the evolution of orchids.</title>
        <authorList>
            <person name="Zhang G.Q."/>
            <person name="Liu K.W."/>
            <person name="Li Z."/>
            <person name="Lohaus R."/>
            <person name="Hsiao Y.Y."/>
            <person name="Niu S.C."/>
            <person name="Wang J.Y."/>
            <person name="Lin Y.C."/>
            <person name="Xu Q."/>
            <person name="Chen L.J."/>
            <person name="Yoshida K."/>
            <person name="Fujiwara S."/>
            <person name="Wang Z.W."/>
            <person name="Zhang Y.Q."/>
            <person name="Mitsuda N."/>
            <person name="Wang M."/>
            <person name="Liu G.H."/>
            <person name="Pecoraro L."/>
            <person name="Huang H.X."/>
            <person name="Xiao X.J."/>
            <person name="Lin M."/>
            <person name="Wu X.Y."/>
            <person name="Wu W.L."/>
            <person name="Chen Y.Y."/>
            <person name="Chang S.B."/>
            <person name="Sakamoto S."/>
            <person name="Ohme-Takagi M."/>
            <person name="Yagi M."/>
            <person name="Zeng S.J."/>
            <person name="Shen C.Y."/>
            <person name="Yeh C.M."/>
            <person name="Luo Y.B."/>
            <person name="Tsai W.C."/>
            <person name="Van de Peer Y."/>
            <person name="Liu Z.J."/>
        </authorList>
    </citation>
    <scope>NUCLEOTIDE SEQUENCE [LARGE SCALE GENOMIC DNA]</scope>
    <source>
        <strain evidence="5">cv. Shenzhen</strain>
        <tissue evidence="4">Stem</tissue>
    </source>
</reference>
<feature type="region of interest" description="Disordered" evidence="2">
    <location>
        <begin position="221"/>
        <end position="251"/>
    </location>
</feature>
<evidence type="ECO:0000313" key="4">
    <source>
        <dbReference type="EMBL" id="PKA57441.1"/>
    </source>
</evidence>
<dbReference type="STRING" id="1088818.A0A2I0APF0"/>
<dbReference type="SUPFAM" id="SSF57667">
    <property type="entry name" value="beta-beta-alpha zinc fingers"/>
    <property type="match status" value="1"/>
</dbReference>
<dbReference type="GO" id="GO:0008270">
    <property type="term" value="F:zinc ion binding"/>
    <property type="evidence" value="ECO:0007669"/>
    <property type="project" value="UniProtKB-KW"/>
</dbReference>
<feature type="region of interest" description="Disordered" evidence="2">
    <location>
        <begin position="96"/>
        <end position="137"/>
    </location>
</feature>
<sequence length="433" mass="46346">MSGLRGMLANLTDLVTGLATQQAAILKQTQPVCAAAVLLAPLAPVAAPPAPLSPVTTAFAPVLLNAVAPPLALSVSAAPALFPPAATAPTLVPPTAVAPPPFGTPSAQSQSFGSSQPPRHRLPPQEIQQNQHPLPPFPPCPLPQPAKEGAKAGVNLKEVSFSLSQSVGQKAHHGTWLQSDPQEEAFKSILFANETKTLHKIPVTSDIHSQAGPPVPFAEMTEREQQGEEVSNTQQAKSQNTDNEEDGSEKPRKWLELTLGGGTSTATGNSSASLNTQSPLKVFSCNFCMRKFYSSQALGGHQNAHKRERGAAKRTQQSQKITFSLPLGASFLQSLKVQPHSVVHKPDREGAMAMVARFQDVNMTWAPFPLEEATNSTWPGSFQMRSQSSKQPHDLHKLDLDLRLFSGLLFNSGSTAPRVQLRPHAAQMSWRDG</sequence>
<dbReference type="EMBL" id="KZ451968">
    <property type="protein sequence ID" value="PKA57441.1"/>
    <property type="molecule type" value="Genomic_DNA"/>
</dbReference>
<protein>
    <submittedName>
        <fullName evidence="4">Zinc finger protein 3</fullName>
    </submittedName>
</protein>
<dbReference type="InterPro" id="IPR036236">
    <property type="entry name" value="Znf_C2H2_sf"/>
</dbReference>
<dbReference type="PROSITE" id="PS50157">
    <property type="entry name" value="ZINC_FINGER_C2H2_2"/>
    <property type="match status" value="1"/>
</dbReference>
<evidence type="ECO:0000259" key="3">
    <source>
        <dbReference type="PROSITE" id="PS50157"/>
    </source>
</evidence>
<dbReference type="InterPro" id="IPR053266">
    <property type="entry name" value="Zinc_finger_protein_7"/>
</dbReference>
<dbReference type="OrthoDB" id="1933825at2759"/>
<evidence type="ECO:0000256" key="1">
    <source>
        <dbReference type="PROSITE-ProRule" id="PRU00042"/>
    </source>
</evidence>
<name>A0A2I0APF0_9ASPA</name>
<feature type="domain" description="C2H2-type" evidence="3">
    <location>
        <begin position="283"/>
        <end position="310"/>
    </location>
</feature>
<keyword evidence="5" id="KW-1185">Reference proteome</keyword>
<proteinExistence type="predicted"/>
<accession>A0A2I0APF0</accession>
<keyword evidence="1" id="KW-0862">Zinc</keyword>
<gene>
    <name evidence="4" type="primary">ZFP3</name>
    <name evidence="4" type="ORF">AXF42_Ash013629</name>
</gene>
<dbReference type="Gene3D" id="3.30.160.60">
    <property type="entry name" value="Classic Zinc Finger"/>
    <property type="match status" value="1"/>
</dbReference>
<feature type="compositionally biased region" description="Polar residues" evidence="2">
    <location>
        <begin position="228"/>
        <end position="241"/>
    </location>
</feature>
<keyword evidence="1" id="KW-0479">Metal-binding</keyword>
<dbReference type="PANTHER" id="PTHR47593">
    <property type="entry name" value="ZINC FINGER PROTEIN 4-LIKE"/>
    <property type="match status" value="1"/>
</dbReference>